<dbReference type="PRINTS" id="PR00385">
    <property type="entry name" value="P450"/>
</dbReference>
<feature type="transmembrane region" description="Helical" evidence="11">
    <location>
        <begin position="6"/>
        <end position="23"/>
    </location>
</feature>
<protein>
    <submittedName>
        <fullName evidence="12">Cytochrome P450</fullName>
    </submittedName>
</protein>
<name>A0A166CZC4_9AGAM</name>
<dbReference type="Gene3D" id="1.10.630.10">
    <property type="entry name" value="Cytochrome P450"/>
    <property type="match status" value="1"/>
</dbReference>
<evidence type="ECO:0000256" key="9">
    <source>
        <dbReference type="PIRSR" id="PIRSR602401-1"/>
    </source>
</evidence>
<keyword evidence="11" id="KW-1133">Transmembrane helix</keyword>
<dbReference type="GO" id="GO:0004497">
    <property type="term" value="F:monooxygenase activity"/>
    <property type="evidence" value="ECO:0007669"/>
    <property type="project" value="UniProtKB-KW"/>
</dbReference>
<dbReference type="Proteomes" id="UP000076798">
    <property type="component" value="Unassembled WGS sequence"/>
</dbReference>
<sequence length="536" mass="61515">MLDIHQLAWATTFLAVILLLRYLRNRRRLPLPPGPKGYPFIGNALEMPKSHEWHTYHEWGSRYGDVVHVSVFGQDVIILNSHEAAVDMMIKKSAICSDRPKFTMGRLVGWDQAITLLQYNRTLKTMRRSYSHLMGSRSSTHFWDVEEQMTKRFIRKVYNDVRGGDHEGLHLQERIRWTANAIILRIVYGYTIAEEKDPLTKIVEDAMDTFSRSTEPGAWIVDFIPPLRHLPQWFPFVSFHKIAREWRKAVKAFSDNPLNFVKGQIVNGTAPLSYTRELLREKGPAISADDEHLITWAANGIYTGGSDTTVSAVYSFFLAMTLYPEIQERAHAELDQVLRGERLPNLQDRENHSFPYIDALVKEILRWAPVVPASIPHVMRQEDVYRGWRIPKGSYVISNLWYVGITRDADMYPNPNEFRPERFLAKAQGGDCETTNDIPLDPSRIIFGYGRRNCPGQHLAELSVWLSIAMSLAVFDINAIADHKPSASDYDTGVISHPKPFKCDLRVRSQRAEALLEAIPDHDVTVWMNPQTKGMY</sequence>
<dbReference type="InterPro" id="IPR050364">
    <property type="entry name" value="Cytochrome_P450_fung"/>
</dbReference>
<evidence type="ECO:0000256" key="3">
    <source>
        <dbReference type="ARBA" id="ARBA00010617"/>
    </source>
</evidence>
<evidence type="ECO:0000256" key="11">
    <source>
        <dbReference type="SAM" id="Phobius"/>
    </source>
</evidence>
<dbReference type="PRINTS" id="PR00463">
    <property type="entry name" value="EP450I"/>
</dbReference>
<keyword evidence="4 9" id="KW-0349">Heme</keyword>
<keyword evidence="5 9" id="KW-0479">Metal-binding</keyword>
<evidence type="ECO:0000313" key="12">
    <source>
        <dbReference type="EMBL" id="KZT37989.1"/>
    </source>
</evidence>
<keyword evidence="13" id="KW-1185">Reference proteome</keyword>
<comment type="pathway">
    <text evidence="2">Secondary metabolite biosynthesis.</text>
</comment>
<evidence type="ECO:0000256" key="7">
    <source>
        <dbReference type="ARBA" id="ARBA00023004"/>
    </source>
</evidence>
<dbReference type="InterPro" id="IPR001128">
    <property type="entry name" value="Cyt_P450"/>
</dbReference>
<dbReference type="OrthoDB" id="2789670at2759"/>
<keyword evidence="6 10" id="KW-0560">Oxidoreductase</keyword>
<dbReference type="InterPro" id="IPR017972">
    <property type="entry name" value="Cyt_P450_CS"/>
</dbReference>
<keyword evidence="7 9" id="KW-0408">Iron</keyword>
<keyword evidence="11" id="KW-0472">Membrane</keyword>
<evidence type="ECO:0000256" key="10">
    <source>
        <dbReference type="RuleBase" id="RU000461"/>
    </source>
</evidence>
<dbReference type="Pfam" id="PF00067">
    <property type="entry name" value="p450"/>
    <property type="match status" value="1"/>
</dbReference>
<reference evidence="12 13" key="1">
    <citation type="journal article" date="2016" name="Mol. Biol. Evol.">
        <title>Comparative Genomics of Early-Diverging Mushroom-Forming Fungi Provides Insights into the Origins of Lignocellulose Decay Capabilities.</title>
        <authorList>
            <person name="Nagy L.G."/>
            <person name="Riley R."/>
            <person name="Tritt A."/>
            <person name="Adam C."/>
            <person name="Daum C."/>
            <person name="Floudas D."/>
            <person name="Sun H."/>
            <person name="Yadav J.S."/>
            <person name="Pangilinan J."/>
            <person name="Larsson K.H."/>
            <person name="Matsuura K."/>
            <person name="Barry K."/>
            <person name="Labutti K."/>
            <person name="Kuo R."/>
            <person name="Ohm R.A."/>
            <person name="Bhattacharya S.S."/>
            <person name="Shirouzu T."/>
            <person name="Yoshinaga Y."/>
            <person name="Martin F.M."/>
            <person name="Grigoriev I.V."/>
            <person name="Hibbett D.S."/>
        </authorList>
    </citation>
    <scope>NUCLEOTIDE SEQUENCE [LARGE SCALE GENOMIC DNA]</scope>
    <source>
        <strain evidence="12 13">HHB10207 ss-3</strain>
    </source>
</reference>
<evidence type="ECO:0000256" key="2">
    <source>
        <dbReference type="ARBA" id="ARBA00005179"/>
    </source>
</evidence>
<evidence type="ECO:0000256" key="6">
    <source>
        <dbReference type="ARBA" id="ARBA00023002"/>
    </source>
</evidence>
<dbReference type="GO" id="GO:0020037">
    <property type="term" value="F:heme binding"/>
    <property type="evidence" value="ECO:0007669"/>
    <property type="project" value="InterPro"/>
</dbReference>
<dbReference type="PANTHER" id="PTHR46300">
    <property type="entry name" value="P450, PUTATIVE (EUROFUNG)-RELATED-RELATED"/>
    <property type="match status" value="1"/>
</dbReference>
<keyword evidence="8 10" id="KW-0503">Monooxygenase</keyword>
<dbReference type="EMBL" id="KV428072">
    <property type="protein sequence ID" value="KZT37989.1"/>
    <property type="molecule type" value="Genomic_DNA"/>
</dbReference>
<accession>A0A166CZC4</accession>
<evidence type="ECO:0000256" key="1">
    <source>
        <dbReference type="ARBA" id="ARBA00001971"/>
    </source>
</evidence>
<evidence type="ECO:0000256" key="4">
    <source>
        <dbReference type="ARBA" id="ARBA00022617"/>
    </source>
</evidence>
<organism evidence="12 13">
    <name type="scientific">Sistotremastrum suecicum HHB10207 ss-3</name>
    <dbReference type="NCBI Taxonomy" id="1314776"/>
    <lineage>
        <taxon>Eukaryota</taxon>
        <taxon>Fungi</taxon>
        <taxon>Dikarya</taxon>
        <taxon>Basidiomycota</taxon>
        <taxon>Agaricomycotina</taxon>
        <taxon>Agaricomycetes</taxon>
        <taxon>Sistotremastrales</taxon>
        <taxon>Sistotremastraceae</taxon>
        <taxon>Sistotremastrum</taxon>
    </lineage>
</organism>
<keyword evidence="11" id="KW-0812">Transmembrane</keyword>
<dbReference type="STRING" id="1314776.A0A166CZC4"/>
<proteinExistence type="inferred from homology"/>
<evidence type="ECO:0000313" key="13">
    <source>
        <dbReference type="Proteomes" id="UP000076798"/>
    </source>
</evidence>
<dbReference type="AlphaFoldDB" id="A0A166CZC4"/>
<dbReference type="PROSITE" id="PS00086">
    <property type="entry name" value="CYTOCHROME_P450"/>
    <property type="match status" value="1"/>
</dbReference>
<comment type="cofactor">
    <cofactor evidence="1 9">
        <name>heme</name>
        <dbReference type="ChEBI" id="CHEBI:30413"/>
    </cofactor>
</comment>
<feature type="binding site" description="axial binding residue" evidence="9">
    <location>
        <position position="454"/>
    </location>
    <ligand>
        <name>heme</name>
        <dbReference type="ChEBI" id="CHEBI:30413"/>
    </ligand>
    <ligandPart>
        <name>Fe</name>
        <dbReference type="ChEBI" id="CHEBI:18248"/>
    </ligandPart>
</feature>
<dbReference type="InterPro" id="IPR002401">
    <property type="entry name" value="Cyt_P450_E_grp-I"/>
</dbReference>
<dbReference type="PANTHER" id="PTHR46300:SF7">
    <property type="entry name" value="P450, PUTATIVE (EUROFUNG)-RELATED"/>
    <property type="match status" value="1"/>
</dbReference>
<evidence type="ECO:0000256" key="8">
    <source>
        <dbReference type="ARBA" id="ARBA00023033"/>
    </source>
</evidence>
<dbReference type="GO" id="GO:0016705">
    <property type="term" value="F:oxidoreductase activity, acting on paired donors, with incorporation or reduction of molecular oxygen"/>
    <property type="evidence" value="ECO:0007669"/>
    <property type="project" value="InterPro"/>
</dbReference>
<comment type="similarity">
    <text evidence="3 10">Belongs to the cytochrome P450 family.</text>
</comment>
<dbReference type="SUPFAM" id="SSF48264">
    <property type="entry name" value="Cytochrome P450"/>
    <property type="match status" value="1"/>
</dbReference>
<dbReference type="CDD" id="cd11065">
    <property type="entry name" value="CYP64-like"/>
    <property type="match status" value="1"/>
</dbReference>
<gene>
    <name evidence="12" type="ORF">SISSUDRAFT_986897</name>
</gene>
<evidence type="ECO:0000256" key="5">
    <source>
        <dbReference type="ARBA" id="ARBA00022723"/>
    </source>
</evidence>
<dbReference type="GO" id="GO:0005506">
    <property type="term" value="F:iron ion binding"/>
    <property type="evidence" value="ECO:0007669"/>
    <property type="project" value="InterPro"/>
</dbReference>
<dbReference type="InterPro" id="IPR036396">
    <property type="entry name" value="Cyt_P450_sf"/>
</dbReference>